<proteinExistence type="predicted"/>
<reference evidence="1 2" key="1">
    <citation type="journal article" date="2018" name="Sci. Rep.">
        <title>Genomic signatures of local adaptation to the degree of environmental predictability in rotifers.</title>
        <authorList>
            <person name="Franch-Gras L."/>
            <person name="Hahn C."/>
            <person name="Garcia-Roger E.M."/>
            <person name="Carmona M.J."/>
            <person name="Serra M."/>
            <person name="Gomez A."/>
        </authorList>
    </citation>
    <scope>NUCLEOTIDE SEQUENCE [LARGE SCALE GENOMIC DNA]</scope>
    <source>
        <strain evidence="1">HYR1</strain>
    </source>
</reference>
<dbReference type="Proteomes" id="UP000276133">
    <property type="component" value="Unassembled WGS sequence"/>
</dbReference>
<gene>
    <name evidence="1" type="ORF">BpHYR1_035685</name>
</gene>
<protein>
    <submittedName>
        <fullName evidence="1">Uncharacterized protein</fullName>
    </submittedName>
</protein>
<name>A0A3M7QKY5_BRAPC</name>
<evidence type="ECO:0000313" key="1">
    <source>
        <dbReference type="EMBL" id="RNA12107.1"/>
    </source>
</evidence>
<evidence type="ECO:0000313" key="2">
    <source>
        <dbReference type="Proteomes" id="UP000276133"/>
    </source>
</evidence>
<organism evidence="1 2">
    <name type="scientific">Brachionus plicatilis</name>
    <name type="common">Marine rotifer</name>
    <name type="synonym">Brachionus muelleri</name>
    <dbReference type="NCBI Taxonomy" id="10195"/>
    <lineage>
        <taxon>Eukaryota</taxon>
        <taxon>Metazoa</taxon>
        <taxon>Spiralia</taxon>
        <taxon>Gnathifera</taxon>
        <taxon>Rotifera</taxon>
        <taxon>Eurotatoria</taxon>
        <taxon>Monogononta</taxon>
        <taxon>Pseudotrocha</taxon>
        <taxon>Ploima</taxon>
        <taxon>Brachionidae</taxon>
        <taxon>Brachionus</taxon>
    </lineage>
</organism>
<sequence>MLDIIGNTPRKNPLTKNLLTDHPFTSWSPRGYQIQIHQYQNKWFTLNFNFITDRKISLDQKFLAKEYEFTFIAC</sequence>
<dbReference type="AlphaFoldDB" id="A0A3M7QKY5"/>
<comment type="caution">
    <text evidence="1">The sequence shown here is derived from an EMBL/GenBank/DDBJ whole genome shotgun (WGS) entry which is preliminary data.</text>
</comment>
<accession>A0A3M7QKY5</accession>
<keyword evidence="2" id="KW-1185">Reference proteome</keyword>
<dbReference type="EMBL" id="REGN01005765">
    <property type="protein sequence ID" value="RNA12107.1"/>
    <property type="molecule type" value="Genomic_DNA"/>
</dbReference>